<sequence length="119" mass="13566">MESCSNSQATEATEVVVLEEDDLAAKTTDDLASFLVKYATGYPKVANFLFWHLKVEMEATRTTDEAISSVYERLLNRLLDTLQRGTAEMKRQAESLRLQRVCSLFINYKYKSALTVNLF</sequence>
<dbReference type="InterPro" id="IPR016024">
    <property type="entry name" value="ARM-type_fold"/>
</dbReference>
<dbReference type="EMBL" id="UYYB01019140">
    <property type="protein sequence ID" value="VDM71170.1"/>
    <property type="molecule type" value="Genomic_DNA"/>
</dbReference>
<dbReference type="AlphaFoldDB" id="A0A3P7IE09"/>
<protein>
    <recommendedName>
        <fullName evidence="1">PIK helical domain-containing protein</fullName>
    </recommendedName>
</protein>
<feature type="domain" description="PIK helical" evidence="1">
    <location>
        <begin position="1"/>
        <end position="77"/>
    </location>
</feature>
<dbReference type="InterPro" id="IPR001263">
    <property type="entry name" value="PI3K_accessory_dom"/>
</dbReference>
<dbReference type="SUPFAM" id="SSF48371">
    <property type="entry name" value="ARM repeat"/>
    <property type="match status" value="1"/>
</dbReference>
<dbReference type="Proteomes" id="UP000270094">
    <property type="component" value="Unassembled WGS sequence"/>
</dbReference>
<dbReference type="InterPro" id="IPR042236">
    <property type="entry name" value="PI3K_accessory_sf"/>
</dbReference>
<reference evidence="2 3" key="1">
    <citation type="submission" date="2018-11" db="EMBL/GenBank/DDBJ databases">
        <authorList>
            <consortium name="Pathogen Informatics"/>
        </authorList>
    </citation>
    <scope>NUCLEOTIDE SEQUENCE [LARGE SCALE GENOMIC DNA]</scope>
</reference>
<accession>A0A3P7IE09</accession>
<gene>
    <name evidence="2" type="ORF">SVUK_LOCUS6168</name>
</gene>
<proteinExistence type="predicted"/>
<evidence type="ECO:0000313" key="2">
    <source>
        <dbReference type="EMBL" id="VDM71170.1"/>
    </source>
</evidence>
<dbReference type="PROSITE" id="PS51545">
    <property type="entry name" value="PIK_HELICAL"/>
    <property type="match status" value="1"/>
</dbReference>
<evidence type="ECO:0000259" key="1">
    <source>
        <dbReference type="PROSITE" id="PS51545"/>
    </source>
</evidence>
<name>A0A3P7IE09_STRVU</name>
<organism evidence="2 3">
    <name type="scientific">Strongylus vulgaris</name>
    <name type="common">Blood worm</name>
    <dbReference type="NCBI Taxonomy" id="40348"/>
    <lineage>
        <taxon>Eukaryota</taxon>
        <taxon>Metazoa</taxon>
        <taxon>Ecdysozoa</taxon>
        <taxon>Nematoda</taxon>
        <taxon>Chromadorea</taxon>
        <taxon>Rhabditida</taxon>
        <taxon>Rhabditina</taxon>
        <taxon>Rhabditomorpha</taxon>
        <taxon>Strongyloidea</taxon>
        <taxon>Strongylidae</taxon>
        <taxon>Strongylus</taxon>
    </lineage>
</organism>
<keyword evidence="3" id="KW-1185">Reference proteome</keyword>
<evidence type="ECO:0000313" key="3">
    <source>
        <dbReference type="Proteomes" id="UP000270094"/>
    </source>
</evidence>
<dbReference type="Gene3D" id="1.25.40.70">
    <property type="entry name" value="Phosphatidylinositol 3-kinase, accessory domain (PIK)"/>
    <property type="match status" value="1"/>
</dbReference>